<proteinExistence type="predicted"/>
<dbReference type="Proteomes" id="UP001139319">
    <property type="component" value="Unassembled WGS sequence"/>
</dbReference>
<feature type="region of interest" description="Disordered" evidence="1">
    <location>
        <begin position="17"/>
        <end position="140"/>
    </location>
</feature>
<dbReference type="AlphaFoldDB" id="A0A9X2I3U8"/>
<feature type="compositionally biased region" description="Low complexity" evidence="1">
    <location>
        <begin position="26"/>
        <end position="119"/>
    </location>
</feature>
<organism evidence="3 4">
    <name type="scientific">Gilvimarinus xylanilyticus</name>
    <dbReference type="NCBI Taxonomy" id="2944139"/>
    <lineage>
        <taxon>Bacteria</taxon>
        <taxon>Pseudomonadati</taxon>
        <taxon>Pseudomonadota</taxon>
        <taxon>Gammaproteobacteria</taxon>
        <taxon>Cellvibrionales</taxon>
        <taxon>Cellvibrionaceae</taxon>
        <taxon>Gilvimarinus</taxon>
    </lineage>
</organism>
<reference evidence="3" key="2">
    <citation type="submission" date="2023-01" db="EMBL/GenBank/DDBJ databases">
        <title>Gilvimarinus xylanilyticus HB14 isolated from Caulerpa lentillifera aquaculture base in Hainan, China.</title>
        <authorList>
            <person name="Zhang Y.-J."/>
        </authorList>
    </citation>
    <scope>NUCLEOTIDE SEQUENCE</scope>
    <source>
        <strain evidence="3">HB14</strain>
    </source>
</reference>
<dbReference type="PROSITE" id="PS51257">
    <property type="entry name" value="PROKAR_LIPOPROTEIN"/>
    <property type="match status" value="1"/>
</dbReference>
<dbReference type="RefSeq" id="WP_253966733.1">
    <property type="nucleotide sequence ID" value="NZ_JAMFTH010000001.1"/>
</dbReference>
<comment type="caution">
    <text evidence="3">The sequence shown here is derived from an EMBL/GenBank/DDBJ whole genome shotgun (WGS) entry which is preliminary data.</text>
</comment>
<sequence>MRILTVAVCLLVAGCGGSGGNGGNGVSSSVPQSSEVSSQQSQSSLSSASSESSQMASSDASVSSSTSSSSLQSSESSRSSVSTSASSVFSSSQASSDQPQSSSSSSSFSSAETSSSTSSEPVAGLSARPSNTSCLAGESPQPEYGVELQRVYGDLSFSQPVDMRLPPDDSTSWYLAEQSGRILRFANQPNVDQASVFADLRNQVNNSANEAGLLSFAFHPQFASNGEVYVFYQTDEPGGGCCDSLLSRFSTDGSGSLDLASEQVLIRFTAPYRSKNHFGGRVGFGDDGYLYLSIGDGGSAGDPDNRAQNTANLWGSMIRIDVNGGSPYAIPNSNPFADQSGFLCNTDTQMLQKASAGGDCPEVYAWGLRNPWRWSFDRATGELWLADVGQGNWEEINKIQRGGNYGWRLREGAHCYNPANNCDTGGLIDPVAEEPQPDFQSITGGFRYRGSAIASLQGKYVYGDFVTGPLHALKANDAGGWDQEVLMANTGQNIASFAEDHNGELYMLSFSGGIFQLVESDQSAGVINAPAAQLSDTGCVDAANPRLPAPGLIPYSVNAPFWSDGAQKKRWMALPDNKNLNVSANQDWTVPPGSVLVKNFYLSDQLIETRLLKHHTDGVWAGYTYAWNEAGTDAGLVEGGAVRQRQGQDWIYPSGSDCMQCHTEAAGRALGLETVQLNSNVLYPSSGIEGHQVTTLKSIGALSGSTTDAKLADPADQNALLQDRARAYLHTNCAQCHQPGGGTNVDMDLRWHTSFADMQLCNRPPQNGDMGLSDATLLKPGDSDSSILVSRMALRDHAQQMPPVGSNQIDTQGKILLSAWIDSLSRCTD</sequence>
<dbReference type="PANTHER" id="PTHR19328:SF75">
    <property type="entry name" value="ALDOSE SUGAR DEHYDROGENASE YLII"/>
    <property type="match status" value="1"/>
</dbReference>
<dbReference type="PANTHER" id="PTHR19328">
    <property type="entry name" value="HEDGEHOG-INTERACTING PROTEIN"/>
    <property type="match status" value="1"/>
</dbReference>
<evidence type="ECO:0000259" key="2">
    <source>
        <dbReference type="Pfam" id="PF07995"/>
    </source>
</evidence>
<evidence type="ECO:0000313" key="4">
    <source>
        <dbReference type="Proteomes" id="UP001139319"/>
    </source>
</evidence>
<dbReference type="Gene3D" id="2.120.10.30">
    <property type="entry name" value="TolB, C-terminal domain"/>
    <property type="match status" value="1"/>
</dbReference>
<protein>
    <submittedName>
        <fullName evidence="3">PQQ-dependent sugar dehydrogenase</fullName>
    </submittedName>
</protein>
<dbReference type="InterPro" id="IPR011041">
    <property type="entry name" value="Quinoprot_gluc/sorb_DH_b-prop"/>
</dbReference>
<dbReference type="SUPFAM" id="SSF48695">
    <property type="entry name" value="Multiheme cytochromes"/>
    <property type="match status" value="1"/>
</dbReference>
<accession>A0A9X2I3U8</accession>
<dbReference type="SUPFAM" id="SSF50952">
    <property type="entry name" value="Soluble quinoprotein glucose dehydrogenase"/>
    <property type="match status" value="1"/>
</dbReference>
<reference evidence="3" key="1">
    <citation type="submission" date="2022-05" db="EMBL/GenBank/DDBJ databases">
        <authorList>
            <person name="Sun H.-N."/>
        </authorList>
    </citation>
    <scope>NUCLEOTIDE SEQUENCE</scope>
    <source>
        <strain evidence="3">HB14</strain>
    </source>
</reference>
<name>A0A9X2I3U8_9GAMM</name>
<dbReference type="EMBL" id="JAMFTH010000001">
    <property type="protein sequence ID" value="MCP8898457.1"/>
    <property type="molecule type" value="Genomic_DNA"/>
</dbReference>
<dbReference type="InterPro" id="IPR011042">
    <property type="entry name" value="6-blade_b-propeller_TolB-like"/>
</dbReference>
<dbReference type="InterPro" id="IPR036280">
    <property type="entry name" value="Multihaem_cyt_sf"/>
</dbReference>
<evidence type="ECO:0000313" key="3">
    <source>
        <dbReference type="EMBL" id="MCP8898457.1"/>
    </source>
</evidence>
<gene>
    <name evidence="3" type="ORF">M6D89_04005</name>
</gene>
<keyword evidence="4" id="KW-1185">Reference proteome</keyword>
<dbReference type="InterPro" id="IPR012938">
    <property type="entry name" value="Glc/Sorbosone_DH"/>
</dbReference>
<dbReference type="Pfam" id="PF07995">
    <property type="entry name" value="GSDH"/>
    <property type="match status" value="1"/>
</dbReference>
<evidence type="ECO:0000256" key="1">
    <source>
        <dbReference type="SAM" id="MobiDB-lite"/>
    </source>
</evidence>
<feature type="domain" description="Glucose/Sorbosone dehydrogenase" evidence="2">
    <location>
        <begin position="158"/>
        <end position="509"/>
    </location>
</feature>